<reference evidence="10" key="1">
    <citation type="submission" date="2020-11" db="EMBL/GenBank/DDBJ databases">
        <authorList>
            <person name="Tran Van P."/>
        </authorList>
    </citation>
    <scope>NUCLEOTIDE SEQUENCE</scope>
</reference>
<evidence type="ECO:0000256" key="5">
    <source>
        <dbReference type="ARBA" id="ARBA00022801"/>
    </source>
</evidence>
<evidence type="ECO:0000256" key="7">
    <source>
        <dbReference type="ARBA" id="ARBA00023180"/>
    </source>
</evidence>
<dbReference type="CDD" id="cd11308">
    <property type="entry name" value="Peptidase_M14NE-CP-C_like"/>
    <property type="match status" value="2"/>
</dbReference>
<evidence type="ECO:0000256" key="6">
    <source>
        <dbReference type="ARBA" id="ARBA00022833"/>
    </source>
</evidence>
<feature type="domain" description="Peptidase M14" evidence="9">
    <location>
        <begin position="1"/>
        <end position="135"/>
    </location>
</feature>
<dbReference type="Gene3D" id="2.60.40.1120">
    <property type="entry name" value="Carboxypeptidase-like, regulatory domain"/>
    <property type="match status" value="2"/>
</dbReference>
<keyword evidence="3" id="KW-0121">Carboxypeptidase</keyword>
<sequence length="602" mass="67158">MTWIVSNPFVLSANLHGGAVVASYPYDDSASGLDCCAESPTPDNDVFRHLASVYANAHPFMKTGVACPLDTFENGITNGALWYEVKGGMQDFNYLHSNCFEVTFELSCCKYPNASNMSYEWSNNKESLLSFMEAVHMGIKGVVMDHNGAGIQAAQIVVEGINHVVTTTNRGEYWRLLVPGNYQVAVTAWGYKPSNATPVTVVEGQVSWKNFTLEIDSSHSDVNLNNQVEIIFHPKMDENGFATPTTFKHHSNEELKEEMNALSTNYPSITRLYSIGTSVEGRDLLVLEVSDNPGVHEPGEPEFKYVANMHGNEVVGREMLLLLLKYLCENYGTNPQVTNLINTTRIHIMPTMNPDGYQRAQEEPETAAVMSWIKSYPFVLSANLHGGSLVANYPYDDNRSQTNGIPNPTPDDDVFKMLAKVYSNAHPTMHIPTPCKDQPREVFPDGIVNGANWYVVPGGMQDWNYLNSNCFEITIEMGCMKFPHASELQQYWLQNRLSLVSFIEAVHKGVSGFVRSTEGNGIANATISVFGIEHHVISAAAGDFWRLLLPGNYTITTSAHGYGTYLIFKKLYFKNIYYNSLIIFGTTWRSKPFPKLLVQHVN</sequence>
<dbReference type="InterPro" id="IPR057246">
    <property type="entry name" value="CARBOXYPEPT_ZN_1"/>
</dbReference>
<keyword evidence="3" id="KW-0645">Protease</keyword>
<dbReference type="AlphaFoldDB" id="A0A7R9IEK0"/>
<dbReference type="InterPro" id="IPR050753">
    <property type="entry name" value="Peptidase_M14_domain"/>
</dbReference>
<dbReference type="GO" id="GO:0016485">
    <property type="term" value="P:protein processing"/>
    <property type="evidence" value="ECO:0007669"/>
    <property type="project" value="TreeGrafter"/>
</dbReference>
<dbReference type="GO" id="GO:0008270">
    <property type="term" value="F:zinc ion binding"/>
    <property type="evidence" value="ECO:0007669"/>
    <property type="project" value="InterPro"/>
</dbReference>
<feature type="active site" description="Proton donor/acceptor" evidence="8">
    <location>
        <position position="105"/>
    </location>
</feature>
<dbReference type="GO" id="GO:0006518">
    <property type="term" value="P:peptide metabolic process"/>
    <property type="evidence" value="ECO:0007669"/>
    <property type="project" value="TreeGrafter"/>
</dbReference>
<name>A0A7R9IEK0_9NEOP</name>
<feature type="active site" description="Proton donor/acceptor" evidence="8">
    <location>
        <position position="476"/>
    </location>
</feature>
<dbReference type="PROSITE" id="PS52035">
    <property type="entry name" value="PEPTIDASE_M14"/>
    <property type="match status" value="2"/>
</dbReference>
<evidence type="ECO:0000256" key="1">
    <source>
        <dbReference type="ARBA" id="ARBA00001947"/>
    </source>
</evidence>
<comment type="cofactor">
    <cofactor evidence="1">
        <name>Zn(2+)</name>
        <dbReference type="ChEBI" id="CHEBI:29105"/>
    </cofactor>
</comment>
<dbReference type="EMBL" id="OE001473">
    <property type="protein sequence ID" value="CAD7456895.1"/>
    <property type="molecule type" value="Genomic_DNA"/>
</dbReference>
<dbReference type="Pfam" id="PF13620">
    <property type="entry name" value="CarboxypepD_reg"/>
    <property type="match status" value="2"/>
</dbReference>
<dbReference type="PANTHER" id="PTHR11532">
    <property type="entry name" value="PROTEASE M14 CARBOXYPEPTIDASE"/>
    <property type="match status" value="1"/>
</dbReference>
<dbReference type="PANTHER" id="PTHR11532:SF57">
    <property type="entry name" value="CARBOXYPEPTIDASE D, B"/>
    <property type="match status" value="1"/>
</dbReference>
<dbReference type="PROSITE" id="PS00132">
    <property type="entry name" value="CARBOXYPEPT_ZN_1"/>
    <property type="match status" value="1"/>
</dbReference>
<evidence type="ECO:0000256" key="4">
    <source>
        <dbReference type="ARBA" id="ARBA00022723"/>
    </source>
</evidence>
<protein>
    <recommendedName>
        <fullName evidence="9">Peptidase M14 domain-containing protein</fullName>
    </recommendedName>
</protein>
<dbReference type="Pfam" id="PF00246">
    <property type="entry name" value="Peptidase_M14"/>
    <property type="match status" value="2"/>
</dbReference>
<dbReference type="InterPro" id="IPR008969">
    <property type="entry name" value="CarboxyPept-like_regulatory"/>
</dbReference>
<dbReference type="GO" id="GO:0004181">
    <property type="term" value="F:metallocarboxypeptidase activity"/>
    <property type="evidence" value="ECO:0007669"/>
    <property type="project" value="InterPro"/>
</dbReference>
<evidence type="ECO:0000256" key="8">
    <source>
        <dbReference type="PROSITE-ProRule" id="PRU01379"/>
    </source>
</evidence>
<dbReference type="InterPro" id="IPR000834">
    <property type="entry name" value="Peptidase_M14"/>
</dbReference>
<keyword evidence="7" id="KW-0325">Glycoprotein</keyword>
<dbReference type="PROSITE" id="PS00133">
    <property type="entry name" value="CARBOXYPEPT_ZN_2"/>
    <property type="match status" value="2"/>
</dbReference>
<comment type="similarity">
    <text evidence="2 8">Belongs to the peptidase M14 family.</text>
</comment>
<keyword evidence="6" id="KW-0862">Zinc</keyword>
<evidence type="ECO:0000256" key="3">
    <source>
        <dbReference type="ARBA" id="ARBA00022645"/>
    </source>
</evidence>
<evidence type="ECO:0000256" key="2">
    <source>
        <dbReference type="ARBA" id="ARBA00005988"/>
    </source>
</evidence>
<dbReference type="Gene3D" id="3.40.630.10">
    <property type="entry name" value="Zn peptidases"/>
    <property type="match status" value="3"/>
</dbReference>
<dbReference type="CDD" id="cd03858">
    <property type="entry name" value="M14_CP_N-E_like"/>
    <property type="match status" value="1"/>
</dbReference>
<evidence type="ECO:0000313" key="10">
    <source>
        <dbReference type="EMBL" id="CAD7456895.1"/>
    </source>
</evidence>
<keyword evidence="5" id="KW-0378">Hydrolase</keyword>
<dbReference type="SUPFAM" id="SSF53187">
    <property type="entry name" value="Zn-dependent exopeptidases"/>
    <property type="match status" value="2"/>
</dbReference>
<accession>A0A7R9IEK0</accession>
<gene>
    <name evidence="10" type="ORF">TTEB3V08_LOCUS4910</name>
</gene>
<evidence type="ECO:0000259" key="9">
    <source>
        <dbReference type="PROSITE" id="PS52035"/>
    </source>
</evidence>
<dbReference type="PRINTS" id="PR00765">
    <property type="entry name" value="CRBOXYPTASEA"/>
</dbReference>
<dbReference type="InterPro" id="IPR057247">
    <property type="entry name" value="CARBOXYPEPT_ZN_2"/>
</dbReference>
<dbReference type="SUPFAM" id="SSF49464">
    <property type="entry name" value="Carboxypeptidase regulatory domain-like"/>
    <property type="match status" value="2"/>
</dbReference>
<dbReference type="GO" id="GO:0005615">
    <property type="term" value="C:extracellular space"/>
    <property type="evidence" value="ECO:0007669"/>
    <property type="project" value="TreeGrafter"/>
</dbReference>
<dbReference type="SMART" id="SM00631">
    <property type="entry name" value="Zn_pept"/>
    <property type="match status" value="2"/>
</dbReference>
<organism evidence="10">
    <name type="scientific">Timema tahoe</name>
    <dbReference type="NCBI Taxonomy" id="61484"/>
    <lineage>
        <taxon>Eukaryota</taxon>
        <taxon>Metazoa</taxon>
        <taxon>Ecdysozoa</taxon>
        <taxon>Arthropoda</taxon>
        <taxon>Hexapoda</taxon>
        <taxon>Insecta</taxon>
        <taxon>Pterygota</taxon>
        <taxon>Neoptera</taxon>
        <taxon>Polyneoptera</taxon>
        <taxon>Phasmatodea</taxon>
        <taxon>Timematodea</taxon>
        <taxon>Timematoidea</taxon>
        <taxon>Timematidae</taxon>
        <taxon>Timema</taxon>
    </lineage>
</organism>
<proteinExistence type="inferred from homology"/>
<keyword evidence="4" id="KW-0479">Metal-binding</keyword>
<feature type="domain" description="Peptidase M14" evidence="9">
    <location>
        <begin position="248"/>
        <end position="506"/>
    </location>
</feature>